<dbReference type="Pfam" id="PF00145">
    <property type="entry name" value="DNA_methylase"/>
    <property type="match status" value="1"/>
</dbReference>
<dbReference type="InterPro" id="IPR050390">
    <property type="entry name" value="C5-Methyltransferase"/>
</dbReference>
<dbReference type="NCBIfam" id="TIGR00675">
    <property type="entry name" value="dcm"/>
    <property type="match status" value="1"/>
</dbReference>
<dbReference type="REBASE" id="177945">
    <property type="entry name" value="M.NluBAFBORF18545P"/>
</dbReference>
<dbReference type="PANTHER" id="PTHR10629:SF50">
    <property type="entry name" value="DNA (CYTOSINE-5)-METHYLTRANSFERASE CMT3"/>
    <property type="match status" value="1"/>
</dbReference>
<dbReference type="AlphaFoldDB" id="A0A1J4N121"/>
<dbReference type="EC" id="2.1.1.37" evidence="7"/>
<evidence type="ECO:0000256" key="7">
    <source>
        <dbReference type="RuleBase" id="RU000417"/>
    </source>
</evidence>
<evidence type="ECO:0000256" key="4">
    <source>
        <dbReference type="ARBA" id="ARBA00022747"/>
    </source>
</evidence>
<evidence type="ECO:0000256" key="1">
    <source>
        <dbReference type="ARBA" id="ARBA00022603"/>
    </source>
</evidence>
<dbReference type="Gene3D" id="3.40.50.150">
    <property type="entry name" value="Vaccinia Virus protein VP39"/>
    <property type="match status" value="1"/>
</dbReference>
<dbReference type="PANTHER" id="PTHR10629">
    <property type="entry name" value="CYTOSINE-SPECIFIC METHYLTRANSFERASE"/>
    <property type="match status" value="1"/>
</dbReference>
<evidence type="ECO:0000313" key="8">
    <source>
        <dbReference type="EMBL" id="OIJ25235.1"/>
    </source>
</evidence>
<name>A0A1J4N121_9ACTN</name>
<dbReference type="InterPro" id="IPR018117">
    <property type="entry name" value="C5_DNA_meth_AS"/>
</dbReference>
<dbReference type="STRING" id="1844.UG56_018545"/>
<dbReference type="GO" id="GO:0003886">
    <property type="term" value="F:DNA (cytosine-5-)-methyltransferase activity"/>
    <property type="evidence" value="ECO:0007669"/>
    <property type="project" value="UniProtKB-EC"/>
</dbReference>
<evidence type="ECO:0000256" key="6">
    <source>
        <dbReference type="RuleBase" id="RU000416"/>
    </source>
</evidence>
<keyword evidence="1 5" id="KW-0489">Methyltransferase</keyword>
<dbReference type="GO" id="GO:0009307">
    <property type="term" value="P:DNA restriction-modification system"/>
    <property type="evidence" value="ECO:0007669"/>
    <property type="project" value="UniProtKB-KW"/>
</dbReference>
<dbReference type="InterPro" id="IPR001525">
    <property type="entry name" value="C5_MeTfrase"/>
</dbReference>
<feature type="active site" evidence="5">
    <location>
        <position position="73"/>
    </location>
</feature>
<evidence type="ECO:0000256" key="3">
    <source>
        <dbReference type="ARBA" id="ARBA00022691"/>
    </source>
</evidence>
<sequence length="411" mass="44783">MRIAGLFAGIGGIEHGFHRALGDAVTTDLLCEWWEPAKAVLTRRFPDVDVHPDVRELRDLPGGLDLLSAGFPCTDLSQAGRTAGITGEASGLVSHVFEALRLTKASSQTLPWLMVENVPNMLTLDKGKAMAYLVREIEALGYRWAYRVVDSRFTGVPQRRRRVILLASTTEDPRRVLFADEAGERPLDDFKADAFGFYWTEGRGGLGWAQDAVPTLKGGSTLGIPSPPAIWVPGAADERLFVTPSIEDAEAMQGFTRGWTDVDPNGKKNGPRWKLVGNAVTTRVAEWVAGRIVSPGDAVVDLNGQEVTKRWPTAAWGENGTAYAVNISEFPSHLPYEHLASVVDLAEAHPLSARAINGFRNRLLRGNLGRYEGFRDAVDTYAEAMGVALSPVPTIPVEETLNFPVDNLLVS</sequence>
<keyword evidence="3 5" id="KW-0949">S-adenosyl-L-methionine</keyword>
<evidence type="ECO:0000256" key="2">
    <source>
        <dbReference type="ARBA" id="ARBA00022679"/>
    </source>
</evidence>
<dbReference type="PROSITE" id="PS51679">
    <property type="entry name" value="SAM_MT_C5"/>
    <property type="match status" value="1"/>
</dbReference>
<evidence type="ECO:0000256" key="5">
    <source>
        <dbReference type="PROSITE-ProRule" id="PRU01016"/>
    </source>
</evidence>
<dbReference type="SUPFAM" id="SSF53335">
    <property type="entry name" value="S-adenosyl-L-methionine-dependent methyltransferases"/>
    <property type="match status" value="1"/>
</dbReference>
<comment type="catalytic activity">
    <reaction evidence="7">
        <text>a 2'-deoxycytidine in DNA + S-adenosyl-L-methionine = a 5-methyl-2'-deoxycytidine in DNA + S-adenosyl-L-homocysteine + H(+)</text>
        <dbReference type="Rhea" id="RHEA:13681"/>
        <dbReference type="Rhea" id="RHEA-COMP:11369"/>
        <dbReference type="Rhea" id="RHEA-COMP:11370"/>
        <dbReference type="ChEBI" id="CHEBI:15378"/>
        <dbReference type="ChEBI" id="CHEBI:57856"/>
        <dbReference type="ChEBI" id="CHEBI:59789"/>
        <dbReference type="ChEBI" id="CHEBI:85452"/>
        <dbReference type="ChEBI" id="CHEBI:85454"/>
        <dbReference type="EC" id="2.1.1.37"/>
    </reaction>
</comment>
<protein>
    <recommendedName>
        <fullName evidence="7">Cytosine-specific methyltransferase</fullName>
        <ecNumber evidence="7">2.1.1.37</ecNumber>
    </recommendedName>
</protein>
<dbReference type="GO" id="GO:0003677">
    <property type="term" value="F:DNA binding"/>
    <property type="evidence" value="ECO:0007669"/>
    <property type="project" value="TreeGrafter"/>
</dbReference>
<dbReference type="PROSITE" id="PS00094">
    <property type="entry name" value="C5_MTASE_1"/>
    <property type="match status" value="1"/>
</dbReference>
<dbReference type="GO" id="GO:0032259">
    <property type="term" value="P:methylation"/>
    <property type="evidence" value="ECO:0007669"/>
    <property type="project" value="UniProtKB-KW"/>
</dbReference>
<accession>A0A1J4N121</accession>
<dbReference type="PRINTS" id="PR00105">
    <property type="entry name" value="C5METTRFRASE"/>
</dbReference>
<keyword evidence="4" id="KW-0680">Restriction system</keyword>
<dbReference type="InterPro" id="IPR029063">
    <property type="entry name" value="SAM-dependent_MTases_sf"/>
</dbReference>
<organism evidence="8 9">
    <name type="scientific">Nocardioides luteus</name>
    <dbReference type="NCBI Taxonomy" id="1844"/>
    <lineage>
        <taxon>Bacteria</taxon>
        <taxon>Bacillati</taxon>
        <taxon>Actinomycetota</taxon>
        <taxon>Actinomycetes</taxon>
        <taxon>Propionibacteriales</taxon>
        <taxon>Nocardioidaceae</taxon>
        <taxon>Nocardioides</taxon>
    </lineage>
</organism>
<dbReference type="EMBL" id="JZDQ02000027">
    <property type="protein sequence ID" value="OIJ25235.1"/>
    <property type="molecule type" value="Genomic_DNA"/>
</dbReference>
<keyword evidence="2 5" id="KW-0808">Transferase</keyword>
<dbReference type="Proteomes" id="UP000033772">
    <property type="component" value="Unassembled WGS sequence"/>
</dbReference>
<gene>
    <name evidence="8" type="ORF">UG56_018545</name>
</gene>
<keyword evidence="9" id="KW-1185">Reference proteome</keyword>
<dbReference type="RefSeq" id="WP_071327186.1">
    <property type="nucleotide sequence ID" value="NZ_JZDQ02000027.1"/>
</dbReference>
<comment type="caution">
    <text evidence="8">The sequence shown here is derived from an EMBL/GenBank/DDBJ whole genome shotgun (WGS) entry which is preliminary data.</text>
</comment>
<reference evidence="8" key="1">
    <citation type="submission" date="2016-10" db="EMBL/GenBank/DDBJ databases">
        <title>Draft Genome Sequence of Nocardioides luteus Strain BAFB, an Alkane-Degrading Bacterium Isolated from JP-7 Polluted Soil.</title>
        <authorList>
            <person name="Brown L."/>
            <person name="Ruiz O.N."/>
            <person name="Gunasekera T."/>
        </authorList>
    </citation>
    <scope>NUCLEOTIDE SEQUENCE [LARGE SCALE GENOMIC DNA]</scope>
    <source>
        <strain evidence="8">BAFB</strain>
    </source>
</reference>
<evidence type="ECO:0000313" key="9">
    <source>
        <dbReference type="Proteomes" id="UP000033772"/>
    </source>
</evidence>
<proteinExistence type="inferred from homology"/>
<comment type="similarity">
    <text evidence="5 6">Belongs to the class I-like SAM-binding methyltransferase superfamily. C5-methyltransferase family.</text>
</comment>
<dbReference type="GO" id="GO:0044027">
    <property type="term" value="P:negative regulation of gene expression via chromosomal CpG island methylation"/>
    <property type="evidence" value="ECO:0007669"/>
    <property type="project" value="TreeGrafter"/>
</dbReference>